<comment type="caution">
    <text evidence="3">The sequence shown here is derived from an EMBL/GenBank/DDBJ whole genome shotgun (WGS) entry which is preliminary data.</text>
</comment>
<dbReference type="PANTHER" id="PTHR10652">
    <property type="entry name" value="ADENYLYL CYCLASE-ASSOCIATED PROTEIN"/>
    <property type="match status" value="1"/>
</dbReference>
<dbReference type="GO" id="GO:0005737">
    <property type="term" value="C:cytoplasm"/>
    <property type="evidence" value="ECO:0007669"/>
    <property type="project" value="TreeGrafter"/>
</dbReference>
<dbReference type="InterPro" id="IPR017901">
    <property type="entry name" value="C-CAP_CF_C-like"/>
</dbReference>
<dbReference type="GO" id="GO:0019933">
    <property type="term" value="P:cAMP-mediated signaling"/>
    <property type="evidence" value="ECO:0007669"/>
    <property type="project" value="TreeGrafter"/>
</dbReference>
<keyword evidence="4" id="KW-1185">Reference proteome</keyword>
<dbReference type="Pfam" id="PF08603">
    <property type="entry name" value="CAP_C"/>
    <property type="match status" value="1"/>
</dbReference>
<dbReference type="GO" id="GO:0003779">
    <property type="term" value="F:actin binding"/>
    <property type="evidence" value="ECO:0007669"/>
    <property type="project" value="InterPro"/>
</dbReference>
<dbReference type="InterPro" id="IPR036222">
    <property type="entry name" value="CAP_N_sf"/>
</dbReference>
<dbReference type="Pfam" id="PF21938">
    <property type="entry name" value="CAP_N"/>
    <property type="match status" value="1"/>
</dbReference>
<name>A0A8X6ICX4_NEPPI</name>
<dbReference type="SUPFAM" id="SSF101278">
    <property type="entry name" value="N-terminal domain of adenylylcyclase associated protein, CAP"/>
    <property type="match status" value="1"/>
</dbReference>
<dbReference type="InterPro" id="IPR013912">
    <property type="entry name" value="Adenylate_cyclase-assoc_CAP_C"/>
</dbReference>
<dbReference type="InterPro" id="IPR053950">
    <property type="entry name" value="CAP_N"/>
</dbReference>
<gene>
    <name evidence="3" type="primary">CAP</name>
    <name evidence="3" type="ORF">NPIL_69641</name>
</gene>
<evidence type="ECO:0000259" key="2">
    <source>
        <dbReference type="PROSITE" id="PS51329"/>
    </source>
</evidence>
<reference evidence="3" key="1">
    <citation type="submission" date="2020-08" db="EMBL/GenBank/DDBJ databases">
        <title>Multicomponent nature underlies the extraordinary mechanical properties of spider dragline silk.</title>
        <authorList>
            <person name="Kono N."/>
            <person name="Nakamura H."/>
            <person name="Mori M."/>
            <person name="Yoshida Y."/>
            <person name="Ohtoshi R."/>
            <person name="Malay A.D."/>
            <person name="Moran D.A.P."/>
            <person name="Tomita M."/>
            <person name="Numata K."/>
            <person name="Arakawa K."/>
        </authorList>
    </citation>
    <scope>NUCLEOTIDE SEQUENCE</scope>
</reference>
<evidence type="ECO:0000256" key="1">
    <source>
        <dbReference type="ARBA" id="ARBA00007659"/>
    </source>
</evidence>
<evidence type="ECO:0000313" key="3">
    <source>
        <dbReference type="EMBL" id="GFS40839.1"/>
    </source>
</evidence>
<dbReference type="InterPro" id="IPR006599">
    <property type="entry name" value="CARP_motif"/>
</dbReference>
<dbReference type="EMBL" id="BMAW01043727">
    <property type="protein sequence ID" value="GFS40839.1"/>
    <property type="molecule type" value="Genomic_DNA"/>
</dbReference>
<dbReference type="OrthoDB" id="1601at2759"/>
<dbReference type="InterPro" id="IPR016098">
    <property type="entry name" value="CAP/MinC_C"/>
</dbReference>
<dbReference type="PANTHER" id="PTHR10652:SF0">
    <property type="entry name" value="ADENYLYL CYCLASE-ASSOCIATED PROTEIN"/>
    <property type="match status" value="1"/>
</dbReference>
<protein>
    <submittedName>
        <fullName evidence="3">Adenylyl cyclase-associated protein</fullName>
    </submittedName>
</protein>
<proteinExistence type="inferred from homology"/>
<dbReference type="InterPro" id="IPR036223">
    <property type="entry name" value="CAP_C_sf"/>
</dbReference>
<dbReference type="Gene3D" id="1.25.40.330">
    <property type="entry name" value="Adenylate cyclase-associated CAP, N-terminal domain"/>
    <property type="match status" value="1"/>
</dbReference>
<dbReference type="InterPro" id="IPR001837">
    <property type="entry name" value="Adenylate_cyclase-assoc_CAP"/>
</dbReference>
<dbReference type="AlphaFoldDB" id="A0A8X6ICX4"/>
<sequence>MTREHTSLKQCFFDELKSCETKKSNCYCHHLSVIMSSHQKLVAVSDFEQLLNISLVNFINASDALGEPLVSLAQKVKGAFLRNLELIQFGLRNAQPPMDNERMQAFANGIREIVETRESPKDCDFSNHFATVREAILALGWINVKPAPVQYIKDAREAGEYYANRVLSSNKGNQMHRNWVASWNQLLTDLQKYVAANFLTGFTWGCVGEIETRGGVAFPPPPPPPPAAFLADVPVQSDGRQALLNELNQGSNITQHLKPVKRDRNGPTPHAPAVVHGKAPIIKPEVNRPPKFVLEGRKWVVEYQKNQHELRVENDDKSQSLAMFKCENVSLQVVNKMNNVVIDTCKNTSVVLNGIISSVEIIRCDRLEIKLYGNVPLINLDSSDSVQVFVSGDSRNVEVITSKSTSCNVCLLKMDGEYKELPVPEQIKTTINGEKLVSTVIEKN</sequence>
<organism evidence="3 4">
    <name type="scientific">Nephila pilipes</name>
    <name type="common">Giant wood spider</name>
    <name type="synonym">Nephila maculata</name>
    <dbReference type="NCBI Taxonomy" id="299642"/>
    <lineage>
        <taxon>Eukaryota</taxon>
        <taxon>Metazoa</taxon>
        <taxon>Ecdysozoa</taxon>
        <taxon>Arthropoda</taxon>
        <taxon>Chelicerata</taxon>
        <taxon>Arachnida</taxon>
        <taxon>Araneae</taxon>
        <taxon>Araneomorphae</taxon>
        <taxon>Entelegynae</taxon>
        <taxon>Araneoidea</taxon>
        <taxon>Nephilidae</taxon>
        <taxon>Nephila</taxon>
    </lineage>
</organism>
<dbReference type="Gene3D" id="2.160.20.70">
    <property type="match status" value="1"/>
</dbReference>
<dbReference type="GO" id="GO:0007015">
    <property type="term" value="P:actin filament organization"/>
    <property type="evidence" value="ECO:0007669"/>
    <property type="project" value="TreeGrafter"/>
</dbReference>
<dbReference type="GO" id="GO:0008179">
    <property type="term" value="F:adenylate cyclase binding"/>
    <property type="evidence" value="ECO:0007669"/>
    <property type="project" value="TreeGrafter"/>
</dbReference>
<dbReference type="Proteomes" id="UP000887013">
    <property type="component" value="Unassembled WGS sequence"/>
</dbReference>
<accession>A0A8X6ICX4</accession>
<dbReference type="SUPFAM" id="SSF69340">
    <property type="entry name" value="C-terminal domain of adenylylcyclase associated protein"/>
    <property type="match status" value="1"/>
</dbReference>
<feature type="domain" description="C-CAP/cofactor C-like" evidence="2">
    <location>
        <begin position="289"/>
        <end position="423"/>
    </location>
</feature>
<dbReference type="SMART" id="SM00673">
    <property type="entry name" value="CARP"/>
    <property type="match status" value="2"/>
</dbReference>
<dbReference type="PROSITE" id="PS51329">
    <property type="entry name" value="C_CAP_COFACTOR_C"/>
    <property type="match status" value="1"/>
</dbReference>
<evidence type="ECO:0000313" key="4">
    <source>
        <dbReference type="Proteomes" id="UP000887013"/>
    </source>
</evidence>
<comment type="similarity">
    <text evidence="1">Belongs to the CAP family.</text>
</comment>